<evidence type="ECO:0000256" key="2">
    <source>
        <dbReference type="ARBA" id="ARBA00005215"/>
    </source>
</evidence>
<dbReference type="InterPro" id="IPR044015">
    <property type="entry name" value="FBPase_C_dom"/>
</dbReference>
<feature type="domain" description="Fructose-1-6-bisphosphatase class I N-terminal" evidence="14">
    <location>
        <begin position="10"/>
        <end position="209"/>
    </location>
</feature>
<evidence type="ECO:0000256" key="4">
    <source>
        <dbReference type="ARBA" id="ARBA00013093"/>
    </source>
</evidence>
<dbReference type="GO" id="GO:0006094">
    <property type="term" value="P:gluconeogenesis"/>
    <property type="evidence" value="ECO:0007669"/>
    <property type="project" value="UniProtKB-UniRule"/>
</dbReference>
<feature type="binding site" evidence="12">
    <location>
        <position position="127"/>
    </location>
    <ligand>
        <name>Mg(2+)</name>
        <dbReference type="ChEBI" id="CHEBI:18420"/>
        <label>2</label>
    </ligand>
</feature>
<keyword evidence="17" id="KW-1185">Reference proteome</keyword>
<dbReference type="RefSeq" id="WP_075584780.1">
    <property type="nucleotide sequence ID" value="NZ_MSYM01000001.1"/>
</dbReference>
<dbReference type="Pfam" id="PF18913">
    <property type="entry name" value="FBPase_C"/>
    <property type="match status" value="1"/>
</dbReference>
<dbReference type="Proteomes" id="UP000185911">
    <property type="component" value="Unassembled WGS sequence"/>
</dbReference>
<dbReference type="EC" id="3.1.3.11" evidence="4 12"/>
<protein>
    <recommendedName>
        <fullName evidence="10 12">Fructose-1,6-bisphosphatase class 1</fullName>
        <shortName evidence="12">FBPase class 1</shortName>
        <ecNumber evidence="4 12">3.1.3.11</ecNumber>
    </recommendedName>
    <alternativeName>
        <fullName evidence="11 12">D-fructose-1,6-bisphosphate 1-phosphohydrolase class 1</fullName>
    </alternativeName>
</protein>
<dbReference type="InterPro" id="IPR033391">
    <property type="entry name" value="FBPase_N"/>
</dbReference>
<feature type="domain" description="Fructose-1-6-bisphosphatase class 1 C-terminal" evidence="15">
    <location>
        <begin position="213"/>
        <end position="346"/>
    </location>
</feature>
<evidence type="ECO:0000256" key="3">
    <source>
        <dbReference type="ARBA" id="ARBA00010941"/>
    </source>
</evidence>
<dbReference type="NCBIfam" id="NF006778">
    <property type="entry name" value="PRK09293.1-1"/>
    <property type="match status" value="1"/>
</dbReference>
<dbReference type="InterPro" id="IPR028343">
    <property type="entry name" value="FBPtase"/>
</dbReference>
<dbReference type="PIRSF" id="PIRSF500210">
    <property type="entry name" value="FBPtase"/>
    <property type="match status" value="1"/>
</dbReference>
<dbReference type="GO" id="GO:0006000">
    <property type="term" value="P:fructose metabolic process"/>
    <property type="evidence" value="ECO:0007669"/>
    <property type="project" value="TreeGrafter"/>
</dbReference>
<name>A0A1Q8YKM1_9BURK</name>
<organism evidence="16 17">
    <name type="scientific">Rhodoferax antarcticus ANT.BR</name>
    <dbReference type="NCBI Taxonomy" id="1111071"/>
    <lineage>
        <taxon>Bacteria</taxon>
        <taxon>Pseudomonadati</taxon>
        <taxon>Pseudomonadota</taxon>
        <taxon>Betaproteobacteria</taxon>
        <taxon>Burkholderiales</taxon>
        <taxon>Comamonadaceae</taxon>
        <taxon>Rhodoferax</taxon>
    </lineage>
</organism>
<reference evidence="16 17" key="1">
    <citation type="submission" date="2017-01" db="EMBL/GenBank/DDBJ databases">
        <title>Genome sequence of Rhodoferax antarcticus ANT.BR, a psychrophilic purple nonsulfur bacterium from an Antarctic microbial mat.</title>
        <authorList>
            <person name="Baker J."/>
            <person name="Riester C."/>
            <person name="Skinner B."/>
            <person name="Newell A."/>
            <person name="Swingley W."/>
            <person name="Madigan M."/>
            <person name="Jung D."/>
            <person name="Asao M."/>
            <person name="Chen M."/>
            <person name="Loughlin P."/>
            <person name="Pan H."/>
            <person name="Lin S."/>
            <person name="Li N."/>
            <person name="Shaw J."/>
            <person name="Prado M."/>
            <person name="Sherman C."/>
            <person name="Li X."/>
            <person name="Tang J."/>
            <person name="Blankenship R."/>
            <person name="Zhao T."/>
            <person name="Touchman J."/>
            <person name="Sattley M."/>
        </authorList>
    </citation>
    <scope>NUCLEOTIDE SEQUENCE [LARGE SCALE GENOMIC DNA]</scope>
    <source>
        <strain evidence="16 17">ANT.BR</strain>
    </source>
</reference>
<keyword evidence="6 12" id="KW-0479">Metal-binding</keyword>
<gene>
    <name evidence="16" type="primary">cbbF</name>
    <name evidence="12" type="synonym">fbp</name>
    <name evidence="16" type="ORF">BLL52_0104</name>
</gene>
<dbReference type="HAMAP" id="MF_01855">
    <property type="entry name" value="FBPase_class1"/>
    <property type="match status" value="1"/>
</dbReference>
<comment type="catalytic activity">
    <reaction evidence="1 12">
        <text>beta-D-fructose 1,6-bisphosphate + H2O = beta-D-fructose 6-phosphate + phosphate</text>
        <dbReference type="Rhea" id="RHEA:11064"/>
        <dbReference type="ChEBI" id="CHEBI:15377"/>
        <dbReference type="ChEBI" id="CHEBI:32966"/>
        <dbReference type="ChEBI" id="CHEBI:43474"/>
        <dbReference type="ChEBI" id="CHEBI:57634"/>
        <dbReference type="EC" id="3.1.3.11"/>
    </reaction>
</comment>
<dbReference type="STRING" id="81479.RA876_14625"/>
<dbReference type="PANTHER" id="PTHR11556">
    <property type="entry name" value="FRUCTOSE-1,6-BISPHOSPHATASE-RELATED"/>
    <property type="match status" value="1"/>
</dbReference>
<dbReference type="PRINTS" id="PR00115">
    <property type="entry name" value="F16BPHPHTASE"/>
</dbReference>
<dbReference type="Gene3D" id="3.30.540.10">
    <property type="entry name" value="Fructose-1,6-Bisphosphatase, subunit A, domain 1"/>
    <property type="match status" value="1"/>
</dbReference>
<dbReference type="SUPFAM" id="SSF56655">
    <property type="entry name" value="Carbohydrate phosphatase"/>
    <property type="match status" value="1"/>
</dbReference>
<dbReference type="AlphaFoldDB" id="A0A1Q8YKM1"/>
<dbReference type="FunFam" id="3.30.540.10:FF:000002">
    <property type="entry name" value="Fructose-1,6-bisphosphatase class 1"/>
    <property type="match status" value="1"/>
</dbReference>
<dbReference type="GO" id="GO:0005986">
    <property type="term" value="P:sucrose biosynthetic process"/>
    <property type="evidence" value="ECO:0007669"/>
    <property type="project" value="TreeGrafter"/>
</dbReference>
<keyword evidence="5 12" id="KW-0963">Cytoplasm</keyword>
<evidence type="ECO:0000256" key="11">
    <source>
        <dbReference type="ARBA" id="ARBA00081210"/>
    </source>
</evidence>
<dbReference type="InterPro" id="IPR020548">
    <property type="entry name" value="Fructose_bisphosphatase_AS"/>
</dbReference>
<comment type="caution">
    <text evidence="12">Lacks conserved residue(s) required for the propagation of feature annotation.</text>
</comment>
<sequence length="367" mass="40539">MPLTLRSNRSTLTQFLIEERRRFPSASGDFNALILDVALACKGIAKAVAYGELAGVMGNHSAEEGGTVNVQGETQKTLDVLSNDVFMRRTEWSGNLAGMASEEMDDPYQIPKLFPRGNYLIVFDPLDGSSNIDVNVSVGSIFSILRAPQDVIDSGRDVVDTDFFQSGSQQVAAGYALYGPTTMMVLTVGGGVNGFTLDPNLGEFMLTHPKMHIPEDTHEFAINASNSRFWEAPVTRYVDECLAGKTGARGKDFNMRWIASMVAEAHRILMRGGVFLYPRDTKDASKPGRLRLLYEANPVGMIMEQAGGRASTGEMPMLDVLPTSLHQRIGFVFGSKNEVDRIERYHREPLKAEEKNPLFAERSLFRD</sequence>
<dbReference type="Gene3D" id="3.40.190.80">
    <property type="match status" value="1"/>
</dbReference>
<dbReference type="InterPro" id="IPR000146">
    <property type="entry name" value="FBPase_class-1"/>
</dbReference>
<feature type="binding site" evidence="12">
    <location>
        <position position="124"/>
    </location>
    <ligand>
        <name>Mg(2+)</name>
        <dbReference type="ChEBI" id="CHEBI:18420"/>
        <label>1</label>
    </ligand>
</feature>
<dbReference type="PIRSF" id="PIRSF000904">
    <property type="entry name" value="FBPtase_SBPase"/>
    <property type="match status" value="1"/>
</dbReference>
<comment type="subcellular location">
    <subcellularLocation>
        <location evidence="12">Cytoplasm</location>
    </subcellularLocation>
</comment>
<feature type="binding site" evidence="12">
    <location>
        <position position="295"/>
    </location>
    <ligand>
        <name>Mg(2+)</name>
        <dbReference type="ChEBI" id="CHEBI:18420"/>
        <label>2</label>
    </ligand>
</feature>
<evidence type="ECO:0000256" key="9">
    <source>
        <dbReference type="ARBA" id="ARBA00023277"/>
    </source>
</evidence>
<comment type="subunit">
    <text evidence="12">Homotetramer.</text>
</comment>
<comment type="similarity">
    <text evidence="3 12 13">Belongs to the FBPase class 1 family.</text>
</comment>
<evidence type="ECO:0000259" key="14">
    <source>
        <dbReference type="Pfam" id="PF00316"/>
    </source>
</evidence>
<evidence type="ECO:0000256" key="1">
    <source>
        <dbReference type="ARBA" id="ARBA00001273"/>
    </source>
</evidence>
<feature type="binding site" evidence="12">
    <location>
        <position position="126"/>
    </location>
    <ligand>
        <name>Mg(2+)</name>
        <dbReference type="ChEBI" id="CHEBI:18420"/>
        <label>1</label>
    </ligand>
</feature>
<evidence type="ECO:0000256" key="8">
    <source>
        <dbReference type="ARBA" id="ARBA00022842"/>
    </source>
</evidence>
<dbReference type="PROSITE" id="PS00124">
    <property type="entry name" value="FBPASE"/>
    <property type="match status" value="1"/>
</dbReference>
<evidence type="ECO:0000313" key="16">
    <source>
        <dbReference type="EMBL" id="OLP08497.1"/>
    </source>
</evidence>
<evidence type="ECO:0000313" key="17">
    <source>
        <dbReference type="Proteomes" id="UP000185911"/>
    </source>
</evidence>
<accession>A0A1Q8YKM1</accession>
<evidence type="ECO:0000256" key="12">
    <source>
        <dbReference type="HAMAP-Rule" id="MF_01855"/>
    </source>
</evidence>
<evidence type="ECO:0000256" key="10">
    <source>
        <dbReference type="ARBA" id="ARBA00072069"/>
    </source>
</evidence>
<proteinExistence type="inferred from homology"/>
<keyword evidence="7 12" id="KW-0378">Hydrolase</keyword>
<feature type="binding site" evidence="12">
    <location>
        <position position="124"/>
    </location>
    <ligand>
        <name>Mg(2+)</name>
        <dbReference type="ChEBI" id="CHEBI:18420"/>
        <label>2</label>
    </ligand>
</feature>
<dbReference type="GO" id="GO:0005829">
    <property type="term" value="C:cytosol"/>
    <property type="evidence" value="ECO:0007669"/>
    <property type="project" value="TreeGrafter"/>
</dbReference>
<feature type="binding site" evidence="12">
    <location>
        <position position="102"/>
    </location>
    <ligand>
        <name>Mg(2+)</name>
        <dbReference type="ChEBI" id="CHEBI:18420"/>
        <label>1</label>
    </ligand>
</feature>
<evidence type="ECO:0000256" key="13">
    <source>
        <dbReference type="RuleBase" id="RU000508"/>
    </source>
</evidence>
<feature type="binding site" evidence="12">
    <location>
        <begin position="127"/>
        <end position="130"/>
    </location>
    <ligand>
        <name>substrate</name>
    </ligand>
</feature>
<evidence type="ECO:0000256" key="7">
    <source>
        <dbReference type="ARBA" id="ARBA00022801"/>
    </source>
</evidence>
<dbReference type="PANTHER" id="PTHR11556:SF35">
    <property type="entry name" value="SEDOHEPTULOSE-1,7-BISPHOSPHATASE, CHLOROPLASTIC"/>
    <property type="match status" value="1"/>
</dbReference>
<keyword evidence="8 12" id="KW-0460">Magnesium</keyword>
<dbReference type="GO" id="GO:0000287">
    <property type="term" value="F:magnesium ion binding"/>
    <property type="evidence" value="ECO:0007669"/>
    <property type="project" value="UniProtKB-UniRule"/>
</dbReference>
<dbReference type="EMBL" id="MSYM01000001">
    <property type="protein sequence ID" value="OLP08497.1"/>
    <property type="molecule type" value="Genomic_DNA"/>
</dbReference>
<dbReference type="Pfam" id="PF00316">
    <property type="entry name" value="FBPase"/>
    <property type="match status" value="1"/>
</dbReference>
<dbReference type="FunFam" id="3.40.190.80:FF:000011">
    <property type="entry name" value="Fructose-1,6-bisphosphatase class 1"/>
    <property type="match status" value="1"/>
</dbReference>
<dbReference type="NCBIfam" id="NF006779">
    <property type="entry name" value="PRK09293.1-3"/>
    <property type="match status" value="1"/>
</dbReference>
<dbReference type="NCBIfam" id="NF006780">
    <property type="entry name" value="PRK09293.1-4"/>
    <property type="match status" value="1"/>
</dbReference>
<dbReference type="CDD" id="cd00354">
    <property type="entry name" value="FBPase"/>
    <property type="match status" value="1"/>
</dbReference>
<evidence type="ECO:0000256" key="5">
    <source>
        <dbReference type="ARBA" id="ARBA00022490"/>
    </source>
</evidence>
<evidence type="ECO:0000259" key="15">
    <source>
        <dbReference type="Pfam" id="PF18913"/>
    </source>
</evidence>
<dbReference type="GO" id="GO:0042132">
    <property type="term" value="F:fructose 1,6-bisphosphate 1-phosphatase activity"/>
    <property type="evidence" value="ECO:0007669"/>
    <property type="project" value="UniProtKB-UniRule"/>
</dbReference>
<keyword evidence="9 12" id="KW-0119">Carbohydrate metabolism</keyword>
<comment type="cofactor">
    <cofactor evidence="12">
        <name>Mg(2+)</name>
        <dbReference type="ChEBI" id="CHEBI:18420"/>
    </cofactor>
    <text evidence="12">Binds 2 magnesium ions per subunit.</text>
</comment>
<dbReference type="GO" id="GO:0006002">
    <property type="term" value="P:fructose 6-phosphate metabolic process"/>
    <property type="evidence" value="ECO:0007669"/>
    <property type="project" value="TreeGrafter"/>
</dbReference>
<feature type="binding site" evidence="12">
    <location>
        <position position="223"/>
    </location>
    <ligand>
        <name>substrate</name>
    </ligand>
</feature>
<comment type="pathway">
    <text evidence="2">Carbohydrate biosynthesis; Calvin cycle.</text>
</comment>
<evidence type="ECO:0000256" key="6">
    <source>
        <dbReference type="ARBA" id="ARBA00022723"/>
    </source>
</evidence>
<comment type="caution">
    <text evidence="16">The sequence shown here is derived from an EMBL/GenBank/DDBJ whole genome shotgun (WGS) entry which is preliminary data.</text>
</comment>
<dbReference type="GO" id="GO:0030388">
    <property type="term" value="P:fructose 1,6-bisphosphate metabolic process"/>
    <property type="evidence" value="ECO:0007669"/>
    <property type="project" value="TreeGrafter"/>
</dbReference>